<feature type="domain" description="OmpR/PhoB-type" evidence="5">
    <location>
        <begin position="124"/>
        <end position="218"/>
    </location>
</feature>
<gene>
    <name evidence="6" type="ORF">CLV72_105435</name>
</gene>
<evidence type="ECO:0000259" key="4">
    <source>
        <dbReference type="PROSITE" id="PS50110"/>
    </source>
</evidence>
<dbReference type="InterPro" id="IPR036388">
    <property type="entry name" value="WH-like_DNA-bd_sf"/>
</dbReference>
<evidence type="ECO:0000313" key="7">
    <source>
        <dbReference type="Proteomes" id="UP000237846"/>
    </source>
</evidence>
<protein>
    <submittedName>
        <fullName evidence="6">DNA-binding response OmpR family regulator</fullName>
    </submittedName>
</protein>
<dbReference type="GO" id="GO:0005829">
    <property type="term" value="C:cytosol"/>
    <property type="evidence" value="ECO:0007669"/>
    <property type="project" value="TreeGrafter"/>
</dbReference>
<dbReference type="CDD" id="cd00383">
    <property type="entry name" value="trans_reg_C"/>
    <property type="match status" value="1"/>
</dbReference>
<name>A0A2T0Q2Q9_9ACTN</name>
<dbReference type="Pfam" id="PF00486">
    <property type="entry name" value="Trans_reg_C"/>
    <property type="match status" value="1"/>
</dbReference>
<dbReference type="GO" id="GO:0032993">
    <property type="term" value="C:protein-DNA complex"/>
    <property type="evidence" value="ECO:0007669"/>
    <property type="project" value="TreeGrafter"/>
</dbReference>
<evidence type="ECO:0000256" key="2">
    <source>
        <dbReference type="PROSITE-ProRule" id="PRU00169"/>
    </source>
</evidence>
<keyword evidence="7" id="KW-1185">Reference proteome</keyword>
<dbReference type="RefSeq" id="WP_106248104.1">
    <property type="nucleotide sequence ID" value="NZ_PVZC01000005.1"/>
</dbReference>
<dbReference type="Gene3D" id="6.10.250.690">
    <property type="match status" value="1"/>
</dbReference>
<dbReference type="InterPro" id="IPR001867">
    <property type="entry name" value="OmpR/PhoB-type_DNA-bd"/>
</dbReference>
<evidence type="ECO:0000256" key="3">
    <source>
        <dbReference type="PROSITE-ProRule" id="PRU01091"/>
    </source>
</evidence>
<dbReference type="Gene3D" id="1.10.10.10">
    <property type="entry name" value="Winged helix-like DNA-binding domain superfamily/Winged helix DNA-binding domain"/>
    <property type="match status" value="1"/>
</dbReference>
<dbReference type="SUPFAM" id="SSF52172">
    <property type="entry name" value="CheY-like"/>
    <property type="match status" value="1"/>
</dbReference>
<dbReference type="InterPro" id="IPR039420">
    <property type="entry name" value="WalR-like"/>
</dbReference>
<feature type="DNA-binding region" description="OmpR/PhoB-type" evidence="3">
    <location>
        <begin position="124"/>
        <end position="218"/>
    </location>
</feature>
<keyword evidence="1 3" id="KW-0238">DNA-binding</keyword>
<dbReference type="PROSITE" id="PS50110">
    <property type="entry name" value="RESPONSE_REGULATORY"/>
    <property type="match status" value="1"/>
</dbReference>
<evidence type="ECO:0000256" key="1">
    <source>
        <dbReference type="ARBA" id="ARBA00023125"/>
    </source>
</evidence>
<dbReference type="PANTHER" id="PTHR48111">
    <property type="entry name" value="REGULATOR OF RPOS"/>
    <property type="match status" value="1"/>
</dbReference>
<dbReference type="EMBL" id="PVZC01000005">
    <property type="protein sequence ID" value="PRX98082.1"/>
    <property type="molecule type" value="Genomic_DNA"/>
</dbReference>
<dbReference type="InterPro" id="IPR001789">
    <property type="entry name" value="Sig_transdc_resp-reg_receiver"/>
</dbReference>
<dbReference type="GO" id="GO:0000976">
    <property type="term" value="F:transcription cis-regulatory region binding"/>
    <property type="evidence" value="ECO:0007669"/>
    <property type="project" value="TreeGrafter"/>
</dbReference>
<keyword evidence="2" id="KW-0597">Phosphoprotein</keyword>
<organism evidence="6 7">
    <name type="scientific">Allonocardiopsis opalescens</name>
    <dbReference type="NCBI Taxonomy" id="1144618"/>
    <lineage>
        <taxon>Bacteria</taxon>
        <taxon>Bacillati</taxon>
        <taxon>Actinomycetota</taxon>
        <taxon>Actinomycetes</taxon>
        <taxon>Streptosporangiales</taxon>
        <taxon>Allonocardiopsis</taxon>
    </lineage>
</organism>
<reference evidence="6 7" key="1">
    <citation type="submission" date="2018-03" db="EMBL/GenBank/DDBJ databases">
        <title>Genomic Encyclopedia of Archaeal and Bacterial Type Strains, Phase II (KMG-II): from individual species to whole genera.</title>
        <authorList>
            <person name="Goeker M."/>
        </authorList>
    </citation>
    <scope>NUCLEOTIDE SEQUENCE [LARGE SCALE GENOMIC DNA]</scope>
    <source>
        <strain evidence="6 7">DSM 45601</strain>
    </source>
</reference>
<sequence length="221" mass="24569">MRVLVVEDDVRLAGVLSSGLRAEGMDVDVVHDGYDGYWQAREGAHDVVVLDVLLPSASGYEVARRLRSERVWTPLLMLTAKDGEYDEADGLDAGADDYLRKPFSFVVLVARLRALARRGSTPRPRLLSHGGLCLDPESGDCTVDGEPVELRPRERALLEVLLRNRDRVLSKGRLLDAVWGLDADSDTNLVEVYVSYLRRRIGAERVQTVRGLGYRLVDPDA</sequence>
<dbReference type="Gene3D" id="3.40.50.2300">
    <property type="match status" value="1"/>
</dbReference>
<evidence type="ECO:0000259" key="5">
    <source>
        <dbReference type="PROSITE" id="PS51755"/>
    </source>
</evidence>
<feature type="modified residue" description="4-aspartylphosphate" evidence="2">
    <location>
        <position position="51"/>
    </location>
</feature>
<dbReference type="InterPro" id="IPR011006">
    <property type="entry name" value="CheY-like_superfamily"/>
</dbReference>
<dbReference type="Pfam" id="PF00072">
    <property type="entry name" value="Response_reg"/>
    <property type="match status" value="1"/>
</dbReference>
<dbReference type="GO" id="GO:0006355">
    <property type="term" value="P:regulation of DNA-templated transcription"/>
    <property type="evidence" value="ECO:0007669"/>
    <property type="project" value="InterPro"/>
</dbReference>
<dbReference type="PROSITE" id="PS51755">
    <property type="entry name" value="OMPR_PHOB"/>
    <property type="match status" value="1"/>
</dbReference>
<dbReference type="AlphaFoldDB" id="A0A2T0Q2Q9"/>
<evidence type="ECO:0000313" key="6">
    <source>
        <dbReference type="EMBL" id="PRX98082.1"/>
    </source>
</evidence>
<dbReference type="SMART" id="SM00448">
    <property type="entry name" value="REC"/>
    <property type="match status" value="1"/>
</dbReference>
<dbReference type="OrthoDB" id="9812490at2"/>
<dbReference type="Proteomes" id="UP000237846">
    <property type="component" value="Unassembled WGS sequence"/>
</dbReference>
<dbReference type="GO" id="GO:0000156">
    <property type="term" value="F:phosphorelay response regulator activity"/>
    <property type="evidence" value="ECO:0007669"/>
    <property type="project" value="TreeGrafter"/>
</dbReference>
<dbReference type="SMART" id="SM00862">
    <property type="entry name" value="Trans_reg_C"/>
    <property type="match status" value="1"/>
</dbReference>
<dbReference type="PANTHER" id="PTHR48111:SF36">
    <property type="entry name" value="TRANSCRIPTIONAL REGULATORY PROTEIN CUTR"/>
    <property type="match status" value="1"/>
</dbReference>
<proteinExistence type="predicted"/>
<comment type="caution">
    <text evidence="6">The sequence shown here is derived from an EMBL/GenBank/DDBJ whole genome shotgun (WGS) entry which is preliminary data.</text>
</comment>
<feature type="domain" description="Response regulatory" evidence="4">
    <location>
        <begin position="2"/>
        <end position="116"/>
    </location>
</feature>
<accession>A0A2T0Q2Q9</accession>